<feature type="repeat" description="TPR" evidence="1">
    <location>
        <begin position="89"/>
        <end position="122"/>
    </location>
</feature>
<dbReference type="InterPro" id="IPR013360">
    <property type="entry name" value="Pilus_4_PilW"/>
</dbReference>
<keyword evidence="4" id="KW-1185">Reference proteome</keyword>
<proteinExistence type="predicted"/>
<dbReference type="InterPro" id="IPR011990">
    <property type="entry name" value="TPR-like_helical_dom_sf"/>
</dbReference>
<reference evidence="3 4" key="1">
    <citation type="submission" date="2024-08" db="EMBL/GenBank/DDBJ databases">
        <authorList>
            <person name="Lu H."/>
        </authorList>
    </citation>
    <scope>NUCLEOTIDE SEQUENCE [LARGE SCALE GENOMIC DNA]</scope>
    <source>
        <strain evidence="3 4">BYS180W</strain>
    </source>
</reference>
<feature type="signal peptide" evidence="2">
    <location>
        <begin position="1"/>
        <end position="28"/>
    </location>
</feature>
<keyword evidence="1" id="KW-0802">TPR repeat</keyword>
<dbReference type="InterPro" id="IPR019734">
    <property type="entry name" value="TPR_rpt"/>
</dbReference>
<accession>A0ABW7FVU7</accession>
<dbReference type="Pfam" id="PF13429">
    <property type="entry name" value="TPR_15"/>
    <property type="match status" value="1"/>
</dbReference>
<dbReference type="PROSITE" id="PS50005">
    <property type="entry name" value="TPR"/>
    <property type="match status" value="2"/>
</dbReference>
<sequence>MTFTRRTSEVWVGFSLRVLALVGLSLMAACTSTTPQGAAAGRGAAPDAAEVERRLQVRMELAGGYFERGQFDTAQEELRQALLLRPGLPDAINLRSLIYAAEGQHAKAEEGFRQALAANPSDADTTHNYGWYLCQRQRFSDAIVQFQKALALPTNRTPNRTWLARGVCEARGGQLAQAEESLMRAYEFDAGNPTVAVNLAEVLLRRGALERASYYVRRVNARDDQINASSLWLELRIERRRGNASAVEELSMQLRQRFPASAETAALNSGRFDE</sequence>
<dbReference type="RefSeq" id="WP_394460671.1">
    <property type="nucleotide sequence ID" value="NZ_JBIGHZ010000003.1"/>
</dbReference>
<comment type="caution">
    <text evidence="3">The sequence shown here is derived from an EMBL/GenBank/DDBJ whole genome shotgun (WGS) entry which is preliminary data.</text>
</comment>
<dbReference type="SUPFAM" id="SSF48452">
    <property type="entry name" value="TPR-like"/>
    <property type="match status" value="1"/>
</dbReference>
<dbReference type="PROSITE" id="PS51257">
    <property type="entry name" value="PROKAR_LIPOPROTEIN"/>
    <property type="match status" value="1"/>
</dbReference>
<dbReference type="PANTHER" id="PTHR12558:SF13">
    <property type="entry name" value="CELL DIVISION CYCLE PROTEIN 27 HOMOLOG"/>
    <property type="match status" value="1"/>
</dbReference>
<dbReference type="Gene3D" id="1.25.40.10">
    <property type="entry name" value="Tetratricopeptide repeat domain"/>
    <property type="match status" value="1"/>
</dbReference>
<protein>
    <submittedName>
        <fullName evidence="3">Type IV pilus biogenesis/stability protein PilW</fullName>
    </submittedName>
</protein>
<evidence type="ECO:0000256" key="2">
    <source>
        <dbReference type="SAM" id="SignalP"/>
    </source>
</evidence>
<dbReference type="PANTHER" id="PTHR12558">
    <property type="entry name" value="CELL DIVISION CYCLE 16,23,27"/>
    <property type="match status" value="1"/>
</dbReference>
<dbReference type="Proteomes" id="UP001606099">
    <property type="component" value="Unassembled WGS sequence"/>
</dbReference>
<name>A0ABW7FVU7_9BURK</name>
<evidence type="ECO:0000313" key="4">
    <source>
        <dbReference type="Proteomes" id="UP001606099"/>
    </source>
</evidence>
<feature type="chain" id="PRO_5046952826" evidence="2">
    <location>
        <begin position="29"/>
        <end position="274"/>
    </location>
</feature>
<organism evidence="3 4">
    <name type="scientific">Roseateles rivi</name>
    <dbReference type="NCBI Taxonomy" id="3299028"/>
    <lineage>
        <taxon>Bacteria</taxon>
        <taxon>Pseudomonadati</taxon>
        <taxon>Pseudomonadota</taxon>
        <taxon>Betaproteobacteria</taxon>
        <taxon>Burkholderiales</taxon>
        <taxon>Sphaerotilaceae</taxon>
        <taxon>Roseateles</taxon>
    </lineage>
</organism>
<dbReference type="NCBIfam" id="TIGR02521">
    <property type="entry name" value="type_IV_pilW"/>
    <property type="match status" value="1"/>
</dbReference>
<gene>
    <name evidence="3" type="primary">pilW</name>
    <name evidence="3" type="ORF">ACG0Z6_09310</name>
</gene>
<keyword evidence="2" id="KW-0732">Signal</keyword>
<feature type="repeat" description="TPR" evidence="1">
    <location>
        <begin position="55"/>
        <end position="88"/>
    </location>
</feature>
<dbReference type="EMBL" id="JBIGHZ010000003">
    <property type="protein sequence ID" value="MFG6448441.1"/>
    <property type="molecule type" value="Genomic_DNA"/>
</dbReference>
<evidence type="ECO:0000256" key="1">
    <source>
        <dbReference type="PROSITE-ProRule" id="PRU00339"/>
    </source>
</evidence>
<dbReference type="SMART" id="SM00028">
    <property type="entry name" value="TPR"/>
    <property type="match status" value="4"/>
</dbReference>
<evidence type="ECO:0000313" key="3">
    <source>
        <dbReference type="EMBL" id="MFG6448441.1"/>
    </source>
</evidence>